<dbReference type="EMBL" id="JASCZI010123502">
    <property type="protein sequence ID" value="MED6165438.1"/>
    <property type="molecule type" value="Genomic_DNA"/>
</dbReference>
<organism evidence="2 3">
    <name type="scientific">Stylosanthes scabra</name>
    <dbReference type="NCBI Taxonomy" id="79078"/>
    <lineage>
        <taxon>Eukaryota</taxon>
        <taxon>Viridiplantae</taxon>
        <taxon>Streptophyta</taxon>
        <taxon>Embryophyta</taxon>
        <taxon>Tracheophyta</taxon>
        <taxon>Spermatophyta</taxon>
        <taxon>Magnoliopsida</taxon>
        <taxon>eudicotyledons</taxon>
        <taxon>Gunneridae</taxon>
        <taxon>Pentapetalae</taxon>
        <taxon>rosids</taxon>
        <taxon>fabids</taxon>
        <taxon>Fabales</taxon>
        <taxon>Fabaceae</taxon>
        <taxon>Papilionoideae</taxon>
        <taxon>50 kb inversion clade</taxon>
        <taxon>dalbergioids sensu lato</taxon>
        <taxon>Dalbergieae</taxon>
        <taxon>Pterocarpus clade</taxon>
        <taxon>Stylosanthes</taxon>
    </lineage>
</organism>
<protein>
    <submittedName>
        <fullName evidence="2">Uncharacterized protein</fullName>
    </submittedName>
</protein>
<sequence>MAASTALSSGLQKSHTADEDTVIILETSDISSDRDRCSKSLIGRLLADRSFSTEHYKTKELGCKLGSSFGKVLESDIFQVRGKENRIVKAKVLLDITSPLRRYLKISGPNQIKDSLQGEVDEEKWGDWLKSDQGGRRESILKENIPPNLKYAEDVSQSKPNKPVPVNLIKGLASLSVNSQNVQQTLGDKEVTSAVNPSNNSPNNPMLTMPHSGSHVPEGEGNHAAFVFHAGDIGSQISSPRLSLKQQARKKFIKVSGVKRSALTSKEEKIQKKQCSGEGHATEEGEGATLKWAPNAQ</sequence>
<evidence type="ECO:0000256" key="1">
    <source>
        <dbReference type="SAM" id="MobiDB-lite"/>
    </source>
</evidence>
<name>A0ABU6V0N9_9FABA</name>
<reference evidence="2 3" key="1">
    <citation type="journal article" date="2023" name="Plants (Basel)">
        <title>Bridging the Gap: Combining Genomics and Transcriptomics Approaches to Understand Stylosanthes scabra, an Orphan Legume from the Brazilian Caatinga.</title>
        <authorList>
            <person name="Ferreira-Neto J.R.C."/>
            <person name="da Silva M.D."/>
            <person name="Binneck E."/>
            <person name="de Melo N.F."/>
            <person name="da Silva R.H."/>
            <person name="de Melo A.L.T.M."/>
            <person name="Pandolfi V."/>
            <person name="Bustamante F.O."/>
            <person name="Brasileiro-Vidal A.C."/>
            <person name="Benko-Iseppon A.M."/>
        </authorList>
    </citation>
    <scope>NUCLEOTIDE SEQUENCE [LARGE SCALE GENOMIC DNA]</scope>
    <source>
        <tissue evidence="2">Leaves</tissue>
    </source>
</reference>
<dbReference type="Proteomes" id="UP001341840">
    <property type="component" value="Unassembled WGS sequence"/>
</dbReference>
<gene>
    <name evidence="2" type="ORF">PIB30_099523</name>
</gene>
<accession>A0ABU6V0N9</accession>
<comment type="caution">
    <text evidence="2">The sequence shown here is derived from an EMBL/GenBank/DDBJ whole genome shotgun (WGS) entry which is preliminary data.</text>
</comment>
<evidence type="ECO:0000313" key="3">
    <source>
        <dbReference type="Proteomes" id="UP001341840"/>
    </source>
</evidence>
<keyword evidence="3" id="KW-1185">Reference proteome</keyword>
<evidence type="ECO:0000313" key="2">
    <source>
        <dbReference type="EMBL" id="MED6165438.1"/>
    </source>
</evidence>
<feature type="compositionally biased region" description="Low complexity" evidence="1">
    <location>
        <begin position="196"/>
        <end position="205"/>
    </location>
</feature>
<feature type="region of interest" description="Disordered" evidence="1">
    <location>
        <begin position="263"/>
        <end position="297"/>
    </location>
</feature>
<proteinExistence type="predicted"/>
<feature type="region of interest" description="Disordered" evidence="1">
    <location>
        <begin position="191"/>
        <end position="218"/>
    </location>
</feature>